<dbReference type="PATRIC" id="fig|1129794.4.peg.3199"/>
<dbReference type="EMBL" id="CP003837">
    <property type="protein sequence ID" value="AGH45326.1"/>
    <property type="molecule type" value="Genomic_DNA"/>
</dbReference>
<dbReference type="HOGENOM" id="CLU_3331197_0_0_6"/>
<dbReference type="Proteomes" id="UP000011864">
    <property type="component" value="Chromosome"/>
</dbReference>
<proteinExistence type="predicted"/>
<evidence type="ECO:0000313" key="1">
    <source>
        <dbReference type="EMBL" id="AGH45326.1"/>
    </source>
</evidence>
<evidence type="ECO:0000313" key="2">
    <source>
        <dbReference type="Proteomes" id="UP000011864"/>
    </source>
</evidence>
<dbReference type="KEGG" id="gps:C427_3217"/>
<name>M4RP11_9ALTE</name>
<accession>M4RP11</accession>
<sequence>MGQQAFRSTDLVQQLHQFSYLRALINAPINQLLRPPKA</sequence>
<organism evidence="1 2">
    <name type="scientific">Paraglaciecola psychrophila 170</name>
    <dbReference type="NCBI Taxonomy" id="1129794"/>
    <lineage>
        <taxon>Bacteria</taxon>
        <taxon>Pseudomonadati</taxon>
        <taxon>Pseudomonadota</taxon>
        <taxon>Gammaproteobacteria</taxon>
        <taxon>Alteromonadales</taxon>
        <taxon>Alteromonadaceae</taxon>
        <taxon>Paraglaciecola</taxon>
    </lineage>
</organism>
<gene>
    <name evidence="1" type="ORF">C427_3217</name>
</gene>
<keyword evidence="2" id="KW-1185">Reference proteome</keyword>
<reference evidence="1 2" key="1">
    <citation type="journal article" date="2013" name="Genome Announc.">
        <title>Complete Genome Sequence of Glaciecola psychrophila Strain 170T.</title>
        <authorList>
            <person name="Yin J."/>
            <person name="Chen J."/>
            <person name="Liu G."/>
            <person name="Yu Y."/>
            <person name="Song L."/>
            <person name="Wang X."/>
            <person name="Qu X."/>
        </authorList>
    </citation>
    <scope>NUCLEOTIDE SEQUENCE [LARGE SCALE GENOMIC DNA]</scope>
    <source>
        <strain evidence="1 2">170</strain>
    </source>
</reference>
<protein>
    <submittedName>
        <fullName evidence="1">Uncharacterized protein</fullName>
    </submittedName>
</protein>
<dbReference type="AlphaFoldDB" id="M4RP11"/>
<dbReference type="STRING" id="1129794.C427_3217"/>